<dbReference type="Pfam" id="PF02668">
    <property type="entry name" value="TauD"/>
    <property type="match status" value="1"/>
</dbReference>
<dbReference type="EMBL" id="MDEO01000029">
    <property type="protein sequence ID" value="OCX20754.1"/>
    <property type="molecule type" value="Genomic_DNA"/>
</dbReference>
<dbReference type="PANTHER" id="PTHR30468:SF1">
    <property type="entry name" value="ALPHA-KETOGLUTARATE-DEPENDENT SULFONATE DIOXYGENASE"/>
    <property type="match status" value="1"/>
</dbReference>
<dbReference type="STRING" id="1566387.QV13_08785"/>
<comment type="similarity">
    <text evidence="1">Belongs to the TfdA dioxygenase family.</text>
</comment>
<sequence>MIGGDVQGISAGDVLDPGNPWIAESLKRALNQYLVLRFRNMQMDDNQLVAFAQLFGPLQNDRHNHQEPKSSQSGPAELKVLSNAVGPDGLPIGDKGAVAQIWHTDGSFKPAPMNYSILYCKKAPANPPRTGFLSAYHVYESLTAELRREIAPLRAIHSLHNRSQGLWDFWEGPSVSVERRAEGTSHPLVRLHSETRRPLLYLPRRRDALIEGKSPEESRNLMERLWAEVFRGGEQFSIALEAEDLVIFDNRAVLHNREGWDSGQERVVVHIAAGEEKPIAAYERSKLLDG</sequence>
<evidence type="ECO:0000313" key="7">
    <source>
        <dbReference type="EMBL" id="OCX20754.1"/>
    </source>
</evidence>
<dbReference type="GO" id="GO:0006790">
    <property type="term" value="P:sulfur compound metabolic process"/>
    <property type="evidence" value="ECO:0007669"/>
    <property type="project" value="TreeGrafter"/>
</dbReference>
<dbReference type="GO" id="GO:0005737">
    <property type="term" value="C:cytoplasm"/>
    <property type="evidence" value="ECO:0007669"/>
    <property type="project" value="TreeGrafter"/>
</dbReference>
<dbReference type="PANTHER" id="PTHR30468">
    <property type="entry name" value="ALPHA-KETOGLUTARATE-DEPENDENT SULFONATE DIOXYGENASE"/>
    <property type="match status" value="1"/>
</dbReference>
<organism evidence="7 8">
    <name type="scientific">Mesorhizobium hungaricum</name>
    <dbReference type="NCBI Taxonomy" id="1566387"/>
    <lineage>
        <taxon>Bacteria</taxon>
        <taxon>Pseudomonadati</taxon>
        <taxon>Pseudomonadota</taxon>
        <taxon>Alphaproteobacteria</taxon>
        <taxon>Hyphomicrobiales</taxon>
        <taxon>Phyllobacteriaceae</taxon>
        <taxon>Mesorhizobium</taxon>
    </lineage>
</organism>
<dbReference type="InterPro" id="IPR003819">
    <property type="entry name" value="TauD/TfdA-like"/>
</dbReference>
<evidence type="ECO:0000256" key="5">
    <source>
        <dbReference type="ARBA" id="ARBA00023004"/>
    </source>
</evidence>
<evidence type="ECO:0000256" key="3">
    <source>
        <dbReference type="ARBA" id="ARBA00022964"/>
    </source>
</evidence>
<keyword evidence="2" id="KW-0479">Metal-binding</keyword>
<dbReference type="AlphaFoldDB" id="A0A1C2E151"/>
<reference evidence="7 8" key="1">
    <citation type="submission" date="2016-08" db="EMBL/GenBank/DDBJ databases">
        <title>Whole genome sequence of Mesorhizobium sp. strain UASWS1009 isolated from industrial sewage.</title>
        <authorList>
            <person name="Crovadore J."/>
            <person name="Calmin G."/>
            <person name="Chablais R."/>
            <person name="Cochard B."/>
            <person name="Lefort F."/>
        </authorList>
    </citation>
    <scope>NUCLEOTIDE SEQUENCE [LARGE SCALE GENOMIC DNA]</scope>
    <source>
        <strain evidence="7 8">UASWS1009</strain>
    </source>
</reference>
<keyword evidence="3" id="KW-0223">Dioxygenase</keyword>
<evidence type="ECO:0000256" key="4">
    <source>
        <dbReference type="ARBA" id="ARBA00023002"/>
    </source>
</evidence>
<dbReference type="InterPro" id="IPR051323">
    <property type="entry name" value="AtsK-like"/>
</dbReference>
<name>A0A1C2E151_9HYPH</name>
<keyword evidence="8" id="KW-1185">Reference proteome</keyword>
<comment type="caution">
    <text evidence="7">The sequence shown here is derived from an EMBL/GenBank/DDBJ whole genome shotgun (WGS) entry which is preliminary data.</text>
</comment>
<dbReference type="Proteomes" id="UP000094412">
    <property type="component" value="Unassembled WGS sequence"/>
</dbReference>
<gene>
    <name evidence="7" type="ORF">QV13_08785</name>
</gene>
<protein>
    <recommendedName>
        <fullName evidence="6">TauD/TfdA-like domain-containing protein</fullName>
    </recommendedName>
</protein>
<feature type="domain" description="TauD/TfdA-like" evidence="6">
    <location>
        <begin position="20"/>
        <end position="269"/>
    </location>
</feature>
<evidence type="ECO:0000259" key="6">
    <source>
        <dbReference type="Pfam" id="PF02668"/>
    </source>
</evidence>
<keyword evidence="5" id="KW-0408">Iron</keyword>
<evidence type="ECO:0000313" key="8">
    <source>
        <dbReference type="Proteomes" id="UP000094412"/>
    </source>
</evidence>
<evidence type="ECO:0000256" key="2">
    <source>
        <dbReference type="ARBA" id="ARBA00022723"/>
    </source>
</evidence>
<dbReference type="GO" id="GO:0046872">
    <property type="term" value="F:metal ion binding"/>
    <property type="evidence" value="ECO:0007669"/>
    <property type="project" value="UniProtKB-KW"/>
</dbReference>
<dbReference type="InterPro" id="IPR042098">
    <property type="entry name" value="TauD-like_sf"/>
</dbReference>
<dbReference type="GO" id="GO:0000908">
    <property type="term" value="F:taurine dioxygenase activity"/>
    <property type="evidence" value="ECO:0007669"/>
    <property type="project" value="TreeGrafter"/>
</dbReference>
<keyword evidence="4" id="KW-0560">Oxidoreductase</keyword>
<evidence type="ECO:0000256" key="1">
    <source>
        <dbReference type="ARBA" id="ARBA00005896"/>
    </source>
</evidence>
<accession>A0A1C2E151</accession>
<dbReference type="Gene3D" id="3.60.130.10">
    <property type="entry name" value="Clavaminate synthase-like"/>
    <property type="match status" value="1"/>
</dbReference>
<dbReference type="SUPFAM" id="SSF51197">
    <property type="entry name" value="Clavaminate synthase-like"/>
    <property type="match status" value="1"/>
</dbReference>
<proteinExistence type="inferred from homology"/>